<keyword evidence="4" id="KW-1185">Reference proteome</keyword>
<evidence type="ECO:0000259" key="2">
    <source>
        <dbReference type="Pfam" id="PF21957"/>
    </source>
</evidence>
<evidence type="ECO:0008006" key="5">
    <source>
        <dbReference type="Google" id="ProtNLM"/>
    </source>
</evidence>
<dbReference type="NCBIfam" id="NF040506">
    <property type="entry name" value="PG0870_Nterm"/>
    <property type="match status" value="1"/>
</dbReference>
<evidence type="ECO:0000313" key="4">
    <source>
        <dbReference type="Proteomes" id="UP000244956"/>
    </source>
</evidence>
<sequence>MSDIRYSLEKYKGRSTRYHCPQCHQRTFTRYLDNHSKKHLSDYAGRCNRVEKCGYHFTPKLYFEKNGYESDDFHKPAPKTKIIIKPPSCIDKKLMQASLTSYHQNNFAIGLSKYFPERMVVEVLRKYYVGTAKGNKTIFWQVNRSGQVRTGKVMQYNSATLKRVGYINWVHYITKQKDFNLKQVFFGAHLLIDKTRPVAVAEGEKNAIFGALYYPQYNWIAVGSIEMLNVKKLNALRDYQVTLFPDKGKAFDKWRKIAENTCFNVHVNTVLENTNLNEGDDIADLVISIKKEQYLAGPEAIIDKLKRKNKHLNLLIEKFDLCVTQCPELDSS</sequence>
<dbReference type="Proteomes" id="UP000244956">
    <property type="component" value="Unassembled WGS sequence"/>
</dbReference>
<comment type="caution">
    <text evidence="3">The sequence shown here is derived from an EMBL/GenBank/DDBJ whole genome shotgun (WGS) entry which is preliminary data.</text>
</comment>
<name>A0A2U2B8I9_9BACT</name>
<dbReference type="InterPro" id="IPR047731">
    <property type="entry name" value="Zinc_ribbon_put"/>
</dbReference>
<dbReference type="AlphaFoldDB" id="A0A2U2B8I9"/>
<feature type="domain" description="Zinc beta-ribbon finger putative" evidence="2">
    <location>
        <begin position="5"/>
        <end position="67"/>
    </location>
</feature>
<evidence type="ECO:0000313" key="3">
    <source>
        <dbReference type="EMBL" id="PWD99354.1"/>
    </source>
</evidence>
<evidence type="ECO:0000259" key="1">
    <source>
        <dbReference type="Pfam" id="PF19898"/>
    </source>
</evidence>
<proteinExistence type="predicted"/>
<dbReference type="InterPro" id="IPR045951">
    <property type="entry name" value="DUF6371"/>
</dbReference>
<accession>A0A2U2B8I9</accession>
<organism evidence="3 4">
    <name type="scientific">Marinilabilia rubra</name>
    <dbReference type="NCBI Taxonomy" id="2162893"/>
    <lineage>
        <taxon>Bacteria</taxon>
        <taxon>Pseudomonadati</taxon>
        <taxon>Bacteroidota</taxon>
        <taxon>Bacteroidia</taxon>
        <taxon>Marinilabiliales</taxon>
        <taxon>Marinilabiliaceae</taxon>
        <taxon>Marinilabilia</taxon>
    </lineage>
</organism>
<feature type="domain" description="DUF6371" evidence="1">
    <location>
        <begin position="105"/>
        <end position="247"/>
    </location>
</feature>
<dbReference type="RefSeq" id="WP_109264338.1">
    <property type="nucleotide sequence ID" value="NZ_QEWP01000007.1"/>
</dbReference>
<protein>
    <recommendedName>
        <fullName evidence="5">Toprim domain-containing protein</fullName>
    </recommendedName>
</protein>
<dbReference type="EMBL" id="QEWP01000007">
    <property type="protein sequence ID" value="PWD99354.1"/>
    <property type="molecule type" value="Genomic_DNA"/>
</dbReference>
<dbReference type="OrthoDB" id="1068350at2"/>
<gene>
    <name evidence="3" type="ORF">DDZ16_10100</name>
</gene>
<dbReference type="Pfam" id="PF19898">
    <property type="entry name" value="DUF6371"/>
    <property type="match status" value="1"/>
</dbReference>
<reference evidence="3 4" key="1">
    <citation type="submission" date="2018-05" db="EMBL/GenBank/DDBJ databases">
        <title>Marinilabilia rubrum sp. nov., isolated from saltern sediment.</title>
        <authorList>
            <person name="Zhang R."/>
        </authorList>
    </citation>
    <scope>NUCLEOTIDE SEQUENCE [LARGE SCALE GENOMIC DNA]</scope>
    <source>
        <strain evidence="3 4">WTE16</strain>
    </source>
</reference>
<dbReference type="Pfam" id="PF21957">
    <property type="entry name" value="Zn_ribbon_16"/>
    <property type="match status" value="1"/>
</dbReference>